<gene>
    <name evidence="2" type="ORF">DP120_10535</name>
</gene>
<dbReference type="AlphaFoldDB" id="A0A365KXL6"/>
<dbReference type="Pfam" id="PF13669">
    <property type="entry name" value="Glyoxalase_4"/>
    <property type="match status" value="1"/>
</dbReference>
<dbReference type="Proteomes" id="UP000251002">
    <property type="component" value="Unassembled WGS sequence"/>
</dbReference>
<dbReference type="Gene3D" id="3.10.180.10">
    <property type="entry name" value="2,3-Dihydroxybiphenyl 1,2-Dioxygenase, domain 1"/>
    <property type="match status" value="1"/>
</dbReference>
<dbReference type="RefSeq" id="WP_112223632.1">
    <property type="nucleotide sequence ID" value="NZ_CP047673.1"/>
</dbReference>
<accession>A0A365KXL6</accession>
<dbReference type="EMBL" id="QLZR01000003">
    <property type="protein sequence ID" value="RAZ77905.1"/>
    <property type="molecule type" value="Genomic_DNA"/>
</dbReference>
<dbReference type="PANTHER" id="PTHR36113">
    <property type="entry name" value="LYASE, PUTATIVE-RELATED-RELATED"/>
    <property type="match status" value="1"/>
</dbReference>
<sequence length="124" mass="14431">MFSFEHVAIMVKNMDESIKFYEQVFGFEVRFRKKRSDREMVFLFLKNAPQFEIELIQDIDPIRSYSTAGVVNHLAFRVEDLQKAIDFINEHSSLNIAPDIKPGAEGQMILFEGLNGEMLQLIEK</sequence>
<dbReference type="PANTHER" id="PTHR36113:SF6">
    <property type="entry name" value="FOSFOMYCIN RESISTANCE PROTEIN FOSX"/>
    <property type="match status" value="1"/>
</dbReference>
<evidence type="ECO:0000313" key="3">
    <source>
        <dbReference type="Proteomes" id="UP000251002"/>
    </source>
</evidence>
<reference evidence="2 3" key="1">
    <citation type="submission" date="2018-06" db="EMBL/GenBank/DDBJ databases">
        <title>The draft genome sequences of strains SCU63 and S1.</title>
        <authorList>
            <person name="Gan L."/>
        </authorList>
    </citation>
    <scope>NUCLEOTIDE SEQUENCE [LARGE SCALE GENOMIC DNA]</scope>
    <source>
        <strain evidence="2 3">SCU63</strain>
    </source>
</reference>
<keyword evidence="3" id="KW-1185">Reference proteome</keyword>
<evidence type="ECO:0000313" key="2">
    <source>
        <dbReference type="EMBL" id="RAZ77905.1"/>
    </source>
</evidence>
<dbReference type="SUPFAM" id="SSF54593">
    <property type="entry name" value="Glyoxalase/Bleomycin resistance protein/Dihydroxybiphenyl dioxygenase"/>
    <property type="match status" value="1"/>
</dbReference>
<evidence type="ECO:0000259" key="1">
    <source>
        <dbReference type="PROSITE" id="PS51819"/>
    </source>
</evidence>
<dbReference type="InterPro" id="IPR037523">
    <property type="entry name" value="VOC_core"/>
</dbReference>
<feature type="domain" description="VOC" evidence="1">
    <location>
        <begin position="3"/>
        <end position="124"/>
    </location>
</feature>
<dbReference type="PROSITE" id="PS51819">
    <property type="entry name" value="VOC"/>
    <property type="match status" value="1"/>
</dbReference>
<protein>
    <submittedName>
        <fullName evidence="2">VOC family protein</fullName>
    </submittedName>
</protein>
<comment type="caution">
    <text evidence="2">The sequence shown here is derived from an EMBL/GenBank/DDBJ whole genome shotgun (WGS) entry which is preliminary data.</text>
</comment>
<dbReference type="InterPro" id="IPR051332">
    <property type="entry name" value="Fosfomycin_Res_Enzymes"/>
</dbReference>
<organism evidence="2 3">
    <name type="scientific">Planococcus halotolerans</name>
    <dbReference type="NCBI Taxonomy" id="2233542"/>
    <lineage>
        <taxon>Bacteria</taxon>
        <taxon>Bacillati</taxon>
        <taxon>Bacillota</taxon>
        <taxon>Bacilli</taxon>
        <taxon>Bacillales</taxon>
        <taxon>Caryophanaceae</taxon>
        <taxon>Planococcus</taxon>
    </lineage>
</organism>
<name>A0A365KXL6_9BACL</name>
<proteinExistence type="predicted"/>
<dbReference type="CDD" id="cd06587">
    <property type="entry name" value="VOC"/>
    <property type="match status" value="1"/>
</dbReference>
<dbReference type="InterPro" id="IPR029068">
    <property type="entry name" value="Glyas_Bleomycin-R_OHBP_Dase"/>
</dbReference>